<feature type="binding site" evidence="6">
    <location>
        <position position="135"/>
    </location>
    <ligand>
        <name>Mg(2+)</name>
        <dbReference type="ChEBI" id="CHEBI:18420"/>
        <label>1</label>
        <note>catalytic</note>
    </ligand>
</feature>
<dbReference type="PANTHER" id="PTHR43200:SF2">
    <property type="entry name" value="3'(2'),5'-BISPHOSPHATE NUCLEOTIDASE"/>
    <property type="match status" value="1"/>
</dbReference>
<gene>
    <name evidence="7" type="ORF">TI39_contig4248g00013</name>
</gene>
<dbReference type="CDD" id="cd01517">
    <property type="entry name" value="PAP_phosphatase"/>
    <property type="match status" value="1"/>
</dbReference>
<evidence type="ECO:0000256" key="6">
    <source>
        <dbReference type="PIRSR" id="PIRSR600760-2"/>
    </source>
</evidence>
<dbReference type="EMBL" id="LAFY01004207">
    <property type="protein sequence ID" value="KJX93833.1"/>
    <property type="molecule type" value="Genomic_DNA"/>
</dbReference>
<dbReference type="GO" id="GO:0046872">
    <property type="term" value="F:metal ion binding"/>
    <property type="evidence" value="ECO:0007669"/>
    <property type="project" value="UniProtKB-KW"/>
</dbReference>
<evidence type="ECO:0000256" key="2">
    <source>
        <dbReference type="ARBA" id="ARBA00009759"/>
    </source>
</evidence>
<dbReference type="SUPFAM" id="SSF56655">
    <property type="entry name" value="Carbohydrate phosphatase"/>
    <property type="match status" value="1"/>
</dbReference>
<dbReference type="InterPro" id="IPR051090">
    <property type="entry name" value="Inositol_monoP_superfamily"/>
</dbReference>
<dbReference type="GO" id="GO:0000103">
    <property type="term" value="P:sulfate assimilation"/>
    <property type="evidence" value="ECO:0007669"/>
    <property type="project" value="TreeGrafter"/>
</dbReference>
<dbReference type="Gene3D" id="3.30.540.10">
    <property type="entry name" value="Fructose-1,6-Bisphosphatase, subunit A, domain 1"/>
    <property type="match status" value="1"/>
</dbReference>
<comment type="caution">
    <text evidence="7">The sequence shown here is derived from an EMBL/GenBank/DDBJ whole genome shotgun (WGS) entry which is preliminary data.</text>
</comment>
<dbReference type="PANTHER" id="PTHR43200">
    <property type="entry name" value="PHOSPHATASE"/>
    <property type="match status" value="1"/>
</dbReference>
<feature type="binding site" evidence="6">
    <location>
        <position position="69"/>
    </location>
    <ligand>
        <name>Mg(2+)</name>
        <dbReference type="ChEBI" id="CHEBI:18420"/>
        <label>1</label>
        <note>catalytic</note>
    </ligand>
</feature>
<evidence type="ECO:0000256" key="3">
    <source>
        <dbReference type="ARBA" id="ARBA00022723"/>
    </source>
</evidence>
<dbReference type="OrthoDB" id="411145at2759"/>
<dbReference type="STRING" id="1047168.A0A0F4G8V8"/>
<dbReference type="Gene3D" id="3.40.190.80">
    <property type="match status" value="1"/>
</dbReference>
<name>A0A0F4G8V8_9PEZI</name>
<feature type="binding site" evidence="6">
    <location>
        <position position="134"/>
    </location>
    <ligand>
        <name>Mg(2+)</name>
        <dbReference type="ChEBI" id="CHEBI:18420"/>
        <label>1</label>
        <note>catalytic</note>
    </ligand>
</feature>
<comment type="cofactor">
    <cofactor evidence="1 6">
        <name>Mg(2+)</name>
        <dbReference type="ChEBI" id="CHEBI:18420"/>
    </cofactor>
</comment>
<comment type="similarity">
    <text evidence="2">Belongs to the inositol monophosphatase superfamily.</text>
</comment>
<feature type="binding site" evidence="6">
    <location>
        <position position="296"/>
    </location>
    <ligand>
        <name>Mg(2+)</name>
        <dbReference type="ChEBI" id="CHEBI:18420"/>
        <label>1</label>
        <note>catalytic</note>
    </ligand>
</feature>
<evidence type="ECO:0000256" key="5">
    <source>
        <dbReference type="ARBA" id="ARBA00022842"/>
    </source>
</evidence>
<organism evidence="7 8">
    <name type="scientific">Zymoseptoria brevis</name>
    <dbReference type="NCBI Taxonomy" id="1047168"/>
    <lineage>
        <taxon>Eukaryota</taxon>
        <taxon>Fungi</taxon>
        <taxon>Dikarya</taxon>
        <taxon>Ascomycota</taxon>
        <taxon>Pezizomycotina</taxon>
        <taxon>Dothideomycetes</taxon>
        <taxon>Dothideomycetidae</taxon>
        <taxon>Mycosphaerellales</taxon>
        <taxon>Mycosphaerellaceae</taxon>
        <taxon>Zymoseptoria</taxon>
    </lineage>
</organism>
<keyword evidence="5 6" id="KW-0460">Magnesium</keyword>
<keyword evidence="3 6" id="KW-0479">Metal-binding</keyword>
<protein>
    <submittedName>
        <fullName evidence="7">3'(2'),5'-bisphosphate nucleotidase like protein</fullName>
    </submittedName>
</protein>
<proteinExistence type="inferred from homology"/>
<evidence type="ECO:0000256" key="1">
    <source>
        <dbReference type="ARBA" id="ARBA00001946"/>
    </source>
</evidence>
<reference evidence="7 8" key="1">
    <citation type="submission" date="2015-03" db="EMBL/GenBank/DDBJ databases">
        <title>RNA-seq based gene annotation and comparative genomics of four Zymoseptoria species reveal species-specific pathogenicity related genes and transposable element activity.</title>
        <authorList>
            <person name="Grandaubert J."/>
            <person name="Bhattacharyya A."/>
            <person name="Stukenbrock E.H."/>
        </authorList>
    </citation>
    <scope>NUCLEOTIDE SEQUENCE [LARGE SCALE GENOMIC DNA]</scope>
    <source>
        <strain evidence="7 8">Zb18110</strain>
    </source>
</reference>
<feature type="binding site" evidence="6">
    <location>
        <position position="132"/>
    </location>
    <ligand>
        <name>Mg(2+)</name>
        <dbReference type="ChEBI" id="CHEBI:18420"/>
        <label>1</label>
        <note>catalytic</note>
    </ligand>
</feature>
<dbReference type="Pfam" id="PF00459">
    <property type="entry name" value="Inositol_P"/>
    <property type="match status" value="1"/>
</dbReference>
<sequence>MSYSTHLQTALLAVQHSATLTSNLQKTSLSTGTLSKSDFSPVTIGDFAVQALLTCSLRSAFPNAAFLAEESAADLRENPALLAAVFALIQHYTPAFTSSGLSAPSTEEEVLELLDLGGTTTRSDQESLWVFDPIDGTKTFLTGQQYAINCAYLERGVEKIGIIGCPNLAMSTLDPSTPAPSENAIDPSGLGCVIHAVRGEGTWVRPLRRDGVLEEPTRVPRHGDGRQVKDLVWSDCEGYTSTILDLHRQVAAKLDTPWPGVDLFSSLMKYAVLGLGRASVVVRIFKYTSWRSNMWDHAGGILIFEEAGGEVSDLDGRAIDFSQGRKMAANYGLVCAPSSVHAHVLQVAREVMAEHGSIPETKPVAA</sequence>
<evidence type="ECO:0000313" key="7">
    <source>
        <dbReference type="EMBL" id="KJX93833.1"/>
    </source>
</evidence>
<dbReference type="GO" id="GO:0008441">
    <property type="term" value="F:3'(2'),5'-bisphosphate nucleotidase activity"/>
    <property type="evidence" value="ECO:0007669"/>
    <property type="project" value="TreeGrafter"/>
</dbReference>
<evidence type="ECO:0000313" key="8">
    <source>
        <dbReference type="Proteomes" id="UP000033647"/>
    </source>
</evidence>
<keyword evidence="8" id="KW-1185">Reference proteome</keyword>
<evidence type="ECO:0000256" key="4">
    <source>
        <dbReference type="ARBA" id="ARBA00022801"/>
    </source>
</evidence>
<dbReference type="Proteomes" id="UP000033647">
    <property type="component" value="Unassembled WGS sequence"/>
</dbReference>
<accession>A0A0F4G8V8</accession>
<keyword evidence="4" id="KW-0378">Hydrolase</keyword>
<dbReference type="InterPro" id="IPR000760">
    <property type="entry name" value="Inositol_monophosphatase-like"/>
</dbReference>
<dbReference type="AlphaFoldDB" id="A0A0F4G8V8"/>